<protein>
    <submittedName>
        <fullName evidence="1">Prephenate dehydrogenase</fullName>
    </submittedName>
</protein>
<dbReference type="EMBL" id="JAKUDL010000001">
    <property type="protein sequence ID" value="MCH4292864.1"/>
    <property type="molecule type" value="Genomic_DNA"/>
</dbReference>
<name>A0AAJ1EWC9_9GAMM</name>
<dbReference type="AlphaFoldDB" id="A0AAJ1EWC9"/>
<accession>A0AAJ1EWC9</accession>
<gene>
    <name evidence="1" type="ORF">MJ923_00930</name>
</gene>
<dbReference type="Proteomes" id="UP001297581">
    <property type="component" value="Unassembled WGS sequence"/>
</dbReference>
<sequence>MPYTKVLEQLTENLQLAYRQAIDADTRLDELQKAGHGKFSYIFTADEGFSTRSNRFGPYVQELGTDFSRLREAEVTTAALETVVRKLGVLLQTLQAFKQQGK</sequence>
<proteinExistence type="predicted"/>
<organism evidence="1 2">
    <name type="scientific">Shewanella zhuhaiensis</name>
    <dbReference type="NCBI Taxonomy" id="2919576"/>
    <lineage>
        <taxon>Bacteria</taxon>
        <taxon>Pseudomonadati</taxon>
        <taxon>Pseudomonadota</taxon>
        <taxon>Gammaproteobacteria</taxon>
        <taxon>Alteromonadales</taxon>
        <taxon>Shewanellaceae</taxon>
        <taxon>Shewanella</taxon>
    </lineage>
</organism>
<comment type="caution">
    <text evidence="1">The sequence shown here is derived from an EMBL/GenBank/DDBJ whole genome shotgun (WGS) entry which is preliminary data.</text>
</comment>
<reference evidence="1 2" key="1">
    <citation type="submission" date="2022-02" db="EMBL/GenBank/DDBJ databases">
        <title>The genome sequence of Shewanella sp. 3B26.</title>
        <authorList>
            <person name="Du J."/>
        </authorList>
    </citation>
    <scope>NUCLEOTIDE SEQUENCE [LARGE SCALE GENOMIC DNA]</scope>
    <source>
        <strain evidence="1 2">3B26</strain>
    </source>
</reference>
<evidence type="ECO:0000313" key="1">
    <source>
        <dbReference type="EMBL" id="MCH4292864.1"/>
    </source>
</evidence>
<evidence type="ECO:0000313" key="2">
    <source>
        <dbReference type="Proteomes" id="UP001297581"/>
    </source>
</evidence>
<dbReference type="RefSeq" id="WP_240589510.1">
    <property type="nucleotide sequence ID" value="NZ_JAKUDL010000001.1"/>
</dbReference>
<keyword evidence="2" id="KW-1185">Reference proteome</keyword>